<evidence type="ECO:0000256" key="10">
    <source>
        <dbReference type="ARBA" id="ARBA00023163"/>
    </source>
</evidence>
<proteinExistence type="inferred from homology"/>
<evidence type="ECO:0000256" key="6">
    <source>
        <dbReference type="ARBA" id="ARBA00023014"/>
    </source>
</evidence>
<evidence type="ECO:0000256" key="8">
    <source>
        <dbReference type="ARBA" id="ARBA00023125"/>
    </source>
</evidence>
<evidence type="ECO:0000313" key="13">
    <source>
        <dbReference type="EMBL" id="MFB9573149.1"/>
    </source>
</evidence>
<feature type="binding site" evidence="11">
    <location>
        <position position="39"/>
    </location>
    <ligand>
        <name>[4Fe-4S] cluster</name>
        <dbReference type="ChEBI" id="CHEBI:49883"/>
    </ligand>
</feature>
<dbReference type="Proteomes" id="UP001589710">
    <property type="component" value="Unassembled WGS sequence"/>
</dbReference>
<dbReference type="Pfam" id="PF02467">
    <property type="entry name" value="Whib"/>
    <property type="match status" value="1"/>
</dbReference>
<evidence type="ECO:0000256" key="7">
    <source>
        <dbReference type="ARBA" id="ARBA00023015"/>
    </source>
</evidence>
<feature type="binding site" evidence="11">
    <location>
        <position position="9"/>
    </location>
    <ligand>
        <name>[4Fe-4S] cluster</name>
        <dbReference type="ChEBI" id="CHEBI:49883"/>
    </ligand>
</feature>
<keyword evidence="3 11" id="KW-0004">4Fe-4S</keyword>
<keyword evidence="8 11" id="KW-0238">DNA-binding</keyword>
<reference evidence="13 14" key="1">
    <citation type="submission" date="2024-09" db="EMBL/GenBank/DDBJ databases">
        <authorList>
            <person name="Sun Q."/>
            <person name="Mori K."/>
        </authorList>
    </citation>
    <scope>NUCLEOTIDE SEQUENCE [LARGE SCALE GENOMIC DNA]</scope>
    <source>
        <strain evidence="13 14">JCM 3331</strain>
    </source>
</reference>
<keyword evidence="9 11" id="KW-1015">Disulfide bond</keyword>
<evidence type="ECO:0000256" key="4">
    <source>
        <dbReference type="ARBA" id="ARBA00022723"/>
    </source>
</evidence>
<evidence type="ECO:0000256" key="5">
    <source>
        <dbReference type="ARBA" id="ARBA00023004"/>
    </source>
</evidence>
<feature type="binding site" evidence="11">
    <location>
        <position position="33"/>
    </location>
    <ligand>
        <name>[4Fe-4S] cluster</name>
        <dbReference type="ChEBI" id="CHEBI:49883"/>
    </ligand>
</feature>
<evidence type="ECO:0000259" key="12">
    <source>
        <dbReference type="PROSITE" id="PS51674"/>
    </source>
</evidence>
<dbReference type="InterPro" id="IPR003482">
    <property type="entry name" value="Whib"/>
</dbReference>
<dbReference type="InterPro" id="IPR034768">
    <property type="entry name" value="4FE4S_WBL"/>
</dbReference>
<evidence type="ECO:0000256" key="9">
    <source>
        <dbReference type="ARBA" id="ARBA00023157"/>
    </source>
</evidence>
<gene>
    <name evidence="11" type="primary">whiB</name>
    <name evidence="13" type="ORF">ACFFTL_12680</name>
</gene>
<evidence type="ECO:0000256" key="11">
    <source>
        <dbReference type="HAMAP-Rule" id="MF_01479"/>
    </source>
</evidence>
<evidence type="ECO:0000256" key="3">
    <source>
        <dbReference type="ARBA" id="ARBA00022485"/>
    </source>
</evidence>
<keyword evidence="11" id="KW-0963">Cytoplasm</keyword>
<dbReference type="PANTHER" id="PTHR38839">
    <property type="entry name" value="TRANSCRIPTIONAL REGULATOR WHID-RELATED"/>
    <property type="match status" value="1"/>
</dbReference>
<feature type="binding site" evidence="11">
    <location>
        <position position="30"/>
    </location>
    <ligand>
        <name>[4Fe-4S] cluster</name>
        <dbReference type="ChEBI" id="CHEBI:49883"/>
    </ligand>
</feature>
<dbReference type="HAMAP" id="MF_01479">
    <property type="entry name" value="WhiB"/>
    <property type="match status" value="1"/>
</dbReference>
<sequence>MDWVDRGLCRTQPERMFAEGAAQNEAKTVCFKCPVQLDCLAYALDHREEHGVWGAMTERERRSLLRRRPGVASWAEVFRAGTTHREPELEPEPVRVSRPGRAPAIPAAEVAKLRAVSA</sequence>
<keyword evidence="4 11" id="KW-0479">Metal-binding</keyword>
<comment type="PTM">
    <text evidence="11">Upon Fe-S cluster removal intramolecular disulfide bonds are formed.</text>
</comment>
<evidence type="ECO:0000313" key="14">
    <source>
        <dbReference type="Proteomes" id="UP001589710"/>
    </source>
</evidence>
<dbReference type="PROSITE" id="PS51674">
    <property type="entry name" value="4FE4S_WBL"/>
    <property type="match status" value="1"/>
</dbReference>
<comment type="caution">
    <text evidence="13">The sequence shown here is derived from an EMBL/GenBank/DDBJ whole genome shotgun (WGS) entry which is preliminary data.</text>
</comment>
<comment type="cofactor">
    <cofactor evidence="11">
        <name>[4Fe-4S] cluster</name>
        <dbReference type="ChEBI" id="CHEBI:49883"/>
    </cofactor>
    <text evidence="11">Binds 1 [4Fe-4S] cluster per subunit. Following nitrosylation of the [4Fe-4S] cluster binds 1 [4Fe-8(NO)] cluster per subunit.</text>
</comment>
<dbReference type="RefSeq" id="WP_345519995.1">
    <property type="nucleotide sequence ID" value="NZ_BAAAXD010000055.1"/>
</dbReference>
<dbReference type="EMBL" id="JBHMCG010000056">
    <property type="protein sequence ID" value="MFB9573149.1"/>
    <property type="molecule type" value="Genomic_DNA"/>
</dbReference>
<accession>A0ABV5R5M9</accession>
<feature type="domain" description="4Fe-4S Wbl-type" evidence="12">
    <location>
        <begin position="8"/>
        <end position="63"/>
    </location>
</feature>
<keyword evidence="14" id="KW-1185">Reference proteome</keyword>
<comment type="PTM">
    <text evidence="11">The Fe-S cluster can be nitrosylated by nitric oxide (NO).</text>
</comment>
<keyword evidence="5 11" id="KW-0408">Iron</keyword>
<organism evidence="13 14">
    <name type="scientific">Streptomyces yanii</name>
    <dbReference type="NCBI Taxonomy" id="78510"/>
    <lineage>
        <taxon>Bacteria</taxon>
        <taxon>Bacillati</taxon>
        <taxon>Actinomycetota</taxon>
        <taxon>Actinomycetes</taxon>
        <taxon>Kitasatosporales</taxon>
        <taxon>Streptomycetaceae</taxon>
        <taxon>Streptomyces</taxon>
    </lineage>
</organism>
<comment type="similarity">
    <text evidence="2 11">Belongs to the WhiB family.</text>
</comment>
<comment type="function">
    <text evidence="11">Acts as a transcriptional regulator. Probably redox-responsive. The apo- but not holo-form probably binds DNA.</text>
</comment>
<name>A0ABV5R5M9_9ACTN</name>
<evidence type="ECO:0000256" key="2">
    <source>
        <dbReference type="ARBA" id="ARBA00006597"/>
    </source>
</evidence>
<evidence type="ECO:0000256" key="1">
    <source>
        <dbReference type="ARBA" id="ARBA00004496"/>
    </source>
</evidence>
<keyword evidence="6 11" id="KW-0411">Iron-sulfur</keyword>
<keyword evidence="7 11" id="KW-0805">Transcription regulation</keyword>
<comment type="subcellular location">
    <subcellularLocation>
        <location evidence="1 11">Cytoplasm</location>
    </subcellularLocation>
</comment>
<protein>
    <recommendedName>
        <fullName evidence="11">Transcriptional regulator WhiB</fullName>
    </recommendedName>
</protein>
<keyword evidence="10 11" id="KW-0804">Transcription</keyword>